<dbReference type="EMBL" id="JAUSVS010000001">
    <property type="protein sequence ID" value="MDQ0462611.1"/>
    <property type="molecule type" value="Genomic_DNA"/>
</dbReference>
<keyword evidence="2" id="KW-1185">Reference proteome</keyword>
<evidence type="ECO:0000313" key="2">
    <source>
        <dbReference type="Proteomes" id="UP001228905"/>
    </source>
</evidence>
<name>A0ABU0IKS2_9CAUL</name>
<dbReference type="InterPro" id="IPR011681">
    <property type="entry name" value="GcrA"/>
</dbReference>
<dbReference type="Proteomes" id="UP001228905">
    <property type="component" value="Unassembled WGS sequence"/>
</dbReference>
<organism evidence="1 2">
    <name type="scientific">Caulobacter ginsengisoli</name>
    <dbReference type="NCBI Taxonomy" id="400775"/>
    <lineage>
        <taxon>Bacteria</taxon>
        <taxon>Pseudomonadati</taxon>
        <taxon>Pseudomonadota</taxon>
        <taxon>Alphaproteobacteria</taxon>
        <taxon>Caulobacterales</taxon>
        <taxon>Caulobacteraceae</taxon>
        <taxon>Caulobacter</taxon>
    </lineage>
</organism>
<proteinExistence type="predicted"/>
<comment type="caution">
    <text evidence="1">The sequence shown here is derived from an EMBL/GenBank/DDBJ whole genome shotgun (WGS) entry which is preliminary data.</text>
</comment>
<gene>
    <name evidence="1" type="ORF">QO010_000359</name>
</gene>
<evidence type="ECO:0000313" key="1">
    <source>
        <dbReference type="EMBL" id="MDQ0462611.1"/>
    </source>
</evidence>
<protein>
    <submittedName>
        <fullName evidence="1">GcrA cell cycle regulator</fullName>
    </submittedName>
</protein>
<sequence length="188" mass="20483">MSEWSQERVEALKRGFAAGLSFARIAREIGGGVTRNACIGKATRMGLERSRDKAAFHQLASKVGTANHKAVEAGRERLKAPPVARATAQNNGFNFRGAHVQPAGLRALAAFDERAFEGLQGGVAMAEVERHHCRWPFGDPERRDFRFCGARKARGSYCSAHAAIAFPVPPEQILAEAQALERLFGRVS</sequence>
<dbReference type="RefSeq" id="WP_307345162.1">
    <property type="nucleotide sequence ID" value="NZ_JAUSVS010000001.1"/>
</dbReference>
<dbReference type="Pfam" id="PF07750">
    <property type="entry name" value="GcrA"/>
    <property type="match status" value="1"/>
</dbReference>
<reference evidence="1 2" key="1">
    <citation type="submission" date="2023-07" db="EMBL/GenBank/DDBJ databases">
        <title>Genomic Encyclopedia of Type Strains, Phase IV (KMG-IV): sequencing the most valuable type-strain genomes for metagenomic binning, comparative biology and taxonomic classification.</title>
        <authorList>
            <person name="Goeker M."/>
        </authorList>
    </citation>
    <scope>NUCLEOTIDE SEQUENCE [LARGE SCALE GENOMIC DNA]</scope>
    <source>
        <strain evidence="1 2">DSM 18695</strain>
    </source>
</reference>
<accession>A0ABU0IKS2</accession>